<protein>
    <submittedName>
        <fullName evidence="2">6223_t:CDS:1</fullName>
    </submittedName>
</protein>
<dbReference type="OrthoDB" id="2321740at2759"/>
<dbReference type="InterPro" id="IPR011009">
    <property type="entry name" value="Kinase-like_dom_sf"/>
</dbReference>
<sequence length="330" mass="38505">MSTLHRELTFCPAGHSGHTSYDDRRLDYINIKNGTCNMCTKEQFIKDSGTWTSGNADIDKIILDSQIKDFYYNLQWIPYDNLHDIEHVADNEHYTMCFAELKDCLKYGWDFVKQHWLIDNGGSVALKELKGHIYDILEFIKGIKNIINSSMCITEFKGISKNPSTQNYIIIIEWNYPFTICSFLVNIFLEVEWEIKIKLLHHIIEGLNLLHENNLIHGELHSQNILMSSGEPYLNLMYRCWNGDPSKRPKVHELINLLQDFDYLDADDNIEIMNRSHTKKLLRSLSKVHPQSCYIDRRIFTLDELQDSLEDIKFGKCADPNLLNSNKPIV</sequence>
<name>A0A9N8UZE7_9GLOM</name>
<dbReference type="Proteomes" id="UP000789706">
    <property type="component" value="Unassembled WGS sequence"/>
</dbReference>
<dbReference type="Gene3D" id="1.10.510.10">
    <property type="entry name" value="Transferase(Phosphotransferase) domain 1"/>
    <property type="match status" value="1"/>
</dbReference>
<dbReference type="EMBL" id="CAJVPK010000033">
    <property type="protein sequence ID" value="CAG8435771.1"/>
    <property type="molecule type" value="Genomic_DNA"/>
</dbReference>
<organism evidence="2 3">
    <name type="scientific">Diversispora eburnea</name>
    <dbReference type="NCBI Taxonomy" id="1213867"/>
    <lineage>
        <taxon>Eukaryota</taxon>
        <taxon>Fungi</taxon>
        <taxon>Fungi incertae sedis</taxon>
        <taxon>Mucoromycota</taxon>
        <taxon>Glomeromycotina</taxon>
        <taxon>Glomeromycetes</taxon>
        <taxon>Diversisporales</taxon>
        <taxon>Diversisporaceae</taxon>
        <taxon>Diversispora</taxon>
    </lineage>
</organism>
<gene>
    <name evidence="2" type="ORF">DEBURN_LOCUS924</name>
</gene>
<reference evidence="2" key="1">
    <citation type="submission" date="2021-06" db="EMBL/GenBank/DDBJ databases">
        <authorList>
            <person name="Kallberg Y."/>
            <person name="Tangrot J."/>
            <person name="Rosling A."/>
        </authorList>
    </citation>
    <scope>NUCLEOTIDE SEQUENCE</scope>
    <source>
        <strain evidence="2">AZ414A</strain>
    </source>
</reference>
<dbReference type="InterPro" id="IPR001245">
    <property type="entry name" value="Ser-Thr/Tyr_kinase_cat_dom"/>
</dbReference>
<dbReference type="PROSITE" id="PS50011">
    <property type="entry name" value="PROTEIN_KINASE_DOM"/>
    <property type="match status" value="1"/>
</dbReference>
<evidence type="ECO:0000313" key="3">
    <source>
        <dbReference type="Proteomes" id="UP000789706"/>
    </source>
</evidence>
<keyword evidence="3" id="KW-1185">Reference proteome</keyword>
<comment type="caution">
    <text evidence="2">The sequence shown here is derived from an EMBL/GenBank/DDBJ whole genome shotgun (WGS) entry which is preliminary data.</text>
</comment>
<dbReference type="AlphaFoldDB" id="A0A9N8UZE7"/>
<dbReference type="GO" id="GO:0005524">
    <property type="term" value="F:ATP binding"/>
    <property type="evidence" value="ECO:0007669"/>
    <property type="project" value="InterPro"/>
</dbReference>
<proteinExistence type="predicted"/>
<accession>A0A9N8UZE7</accession>
<evidence type="ECO:0000313" key="2">
    <source>
        <dbReference type="EMBL" id="CAG8435771.1"/>
    </source>
</evidence>
<feature type="domain" description="Protein kinase" evidence="1">
    <location>
        <begin position="82"/>
        <end position="330"/>
    </location>
</feature>
<evidence type="ECO:0000259" key="1">
    <source>
        <dbReference type="PROSITE" id="PS50011"/>
    </source>
</evidence>
<dbReference type="Pfam" id="PF07714">
    <property type="entry name" value="PK_Tyr_Ser-Thr"/>
    <property type="match status" value="1"/>
</dbReference>
<dbReference type="SUPFAM" id="SSF56112">
    <property type="entry name" value="Protein kinase-like (PK-like)"/>
    <property type="match status" value="1"/>
</dbReference>
<dbReference type="InterPro" id="IPR000719">
    <property type="entry name" value="Prot_kinase_dom"/>
</dbReference>
<dbReference type="GO" id="GO:0004672">
    <property type="term" value="F:protein kinase activity"/>
    <property type="evidence" value="ECO:0007669"/>
    <property type="project" value="InterPro"/>
</dbReference>